<keyword evidence="6 12" id="KW-0032">Aminotransferase</keyword>
<dbReference type="PANTHER" id="PTHR42885">
    <property type="entry name" value="HISTIDINOL-PHOSPHATE AMINOTRANSFERASE-RELATED"/>
    <property type="match status" value="1"/>
</dbReference>
<comment type="cofactor">
    <cofactor evidence="1 12">
        <name>pyridoxal 5'-phosphate</name>
        <dbReference type="ChEBI" id="CHEBI:597326"/>
    </cofactor>
</comment>
<sequence>MDNITNLIRKNILSLTPYSSARDEYKSNEGIFLDANENPFGKLNRYPDPYQWRLKQILSSQKKVGIENILIGNGSDEIIDLVQRVFCEPNEDKIIICPPTYGMYEVYGNINNLEIISIPLTEDFQLNTEAILATKAKILHLCSPNNPTGNSLENLEFIIENFNGIVFLDEAYIDFSEQPSLVSKIKQYPNLIVSQTFSKARGLAAVRVGIAYASDTIISVLNKVKPPYNVSQLNQEAAVQSLADEANFKSNVQLIKSERELLKQSLLALDFVSKIYPSDANFLLVEMENATAIYNSLIEQQIITRNRSSVVENTIRITIGTPRENQQLLYALNLVMS</sequence>
<dbReference type="EC" id="2.6.1.9" evidence="12"/>
<evidence type="ECO:0000256" key="7">
    <source>
        <dbReference type="ARBA" id="ARBA00022605"/>
    </source>
</evidence>
<dbReference type="PANTHER" id="PTHR42885:SF2">
    <property type="entry name" value="HISTIDINOL-PHOSPHATE AMINOTRANSFERASE"/>
    <property type="match status" value="1"/>
</dbReference>
<evidence type="ECO:0000313" key="14">
    <source>
        <dbReference type="EMBL" id="MEM0542208.1"/>
    </source>
</evidence>
<evidence type="ECO:0000313" key="15">
    <source>
        <dbReference type="Proteomes" id="UP001460072"/>
    </source>
</evidence>
<evidence type="ECO:0000256" key="2">
    <source>
        <dbReference type="ARBA" id="ARBA00005011"/>
    </source>
</evidence>
<dbReference type="HAMAP" id="MF_01023">
    <property type="entry name" value="HisC_aminotrans_2"/>
    <property type="match status" value="1"/>
</dbReference>
<dbReference type="Proteomes" id="UP001460072">
    <property type="component" value="Unassembled WGS sequence"/>
</dbReference>
<evidence type="ECO:0000256" key="12">
    <source>
        <dbReference type="HAMAP-Rule" id="MF_01023"/>
    </source>
</evidence>
<evidence type="ECO:0000256" key="9">
    <source>
        <dbReference type="ARBA" id="ARBA00022898"/>
    </source>
</evidence>
<dbReference type="InterPro" id="IPR005861">
    <property type="entry name" value="HisP_aminotrans"/>
</dbReference>
<reference evidence="14 15" key="1">
    <citation type="submission" date="2024-03" db="EMBL/GenBank/DDBJ databases">
        <title>Two novel species of the genus Flavobacterium exhibiting potentially degradation of complex polysaccharides.</title>
        <authorList>
            <person name="Lian X."/>
        </authorList>
    </citation>
    <scope>NUCLEOTIDE SEQUENCE [LARGE SCALE GENOMIC DNA]</scope>
    <source>
        <strain evidence="15">j3</strain>
    </source>
</reference>
<comment type="caution">
    <text evidence="14">The sequence shown here is derived from an EMBL/GenBank/DDBJ whole genome shotgun (WGS) entry which is preliminary data.</text>
</comment>
<comment type="catalytic activity">
    <reaction evidence="11 12">
        <text>L-histidinol phosphate + 2-oxoglutarate = 3-(imidazol-4-yl)-2-oxopropyl phosphate + L-glutamate</text>
        <dbReference type="Rhea" id="RHEA:23744"/>
        <dbReference type="ChEBI" id="CHEBI:16810"/>
        <dbReference type="ChEBI" id="CHEBI:29985"/>
        <dbReference type="ChEBI" id="CHEBI:57766"/>
        <dbReference type="ChEBI" id="CHEBI:57980"/>
        <dbReference type="EC" id="2.6.1.9"/>
    </reaction>
</comment>
<feature type="modified residue" description="N6-(pyridoxal phosphate)lysine" evidence="12">
    <location>
        <position position="199"/>
    </location>
</feature>
<keyword evidence="15" id="KW-1185">Reference proteome</keyword>
<dbReference type="Gene3D" id="3.90.1150.10">
    <property type="entry name" value="Aspartate Aminotransferase, domain 1"/>
    <property type="match status" value="1"/>
</dbReference>
<feature type="domain" description="Aminotransferase class I/classII large" evidence="13">
    <location>
        <begin position="40"/>
        <end position="331"/>
    </location>
</feature>
<comment type="pathway">
    <text evidence="3">Lipid metabolism.</text>
</comment>
<dbReference type="InterPro" id="IPR015421">
    <property type="entry name" value="PyrdxlP-dep_Trfase_major"/>
</dbReference>
<keyword evidence="9 12" id="KW-0663">Pyridoxal phosphate</keyword>
<dbReference type="PROSITE" id="PS00599">
    <property type="entry name" value="AA_TRANSFER_CLASS_2"/>
    <property type="match status" value="1"/>
</dbReference>
<evidence type="ECO:0000256" key="11">
    <source>
        <dbReference type="ARBA" id="ARBA00047481"/>
    </source>
</evidence>
<dbReference type="EMBL" id="JBCGDO010000006">
    <property type="protein sequence ID" value="MEM0542208.1"/>
    <property type="molecule type" value="Genomic_DNA"/>
</dbReference>
<dbReference type="InterPro" id="IPR015422">
    <property type="entry name" value="PyrdxlP-dep_Trfase_small"/>
</dbReference>
<name>A0ABU9N8E3_9FLAO</name>
<keyword evidence="10 12" id="KW-0368">Histidine biosynthesis</keyword>
<dbReference type="Gene3D" id="3.40.640.10">
    <property type="entry name" value="Type I PLP-dependent aspartate aminotransferase-like (Major domain)"/>
    <property type="match status" value="1"/>
</dbReference>
<evidence type="ECO:0000256" key="3">
    <source>
        <dbReference type="ARBA" id="ARBA00005189"/>
    </source>
</evidence>
<dbReference type="CDD" id="cd00609">
    <property type="entry name" value="AAT_like"/>
    <property type="match status" value="1"/>
</dbReference>
<dbReference type="SUPFAM" id="SSF53383">
    <property type="entry name" value="PLP-dependent transferases"/>
    <property type="match status" value="1"/>
</dbReference>
<evidence type="ECO:0000256" key="10">
    <source>
        <dbReference type="ARBA" id="ARBA00023102"/>
    </source>
</evidence>
<comment type="similarity">
    <text evidence="4 12">Belongs to the class-II pyridoxal-phosphate-dependent aminotransferase family. Histidinol-phosphate aminotransferase subfamily.</text>
</comment>
<dbReference type="InterPro" id="IPR004839">
    <property type="entry name" value="Aminotransferase_I/II_large"/>
</dbReference>
<keyword evidence="8 12" id="KW-0808">Transferase</keyword>
<organism evidence="14 15">
    <name type="scientific">Flavobacterium aureirubrum</name>
    <dbReference type="NCBI Taxonomy" id="3133147"/>
    <lineage>
        <taxon>Bacteria</taxon>
        <taxon>Pseudomonadati</taxon>
        <taxon>Bacteroidota</taxon>
        <taxon>Flavobacteriia</taxon>
        <taxon>Flavobacteriales</taxon>
        <taxon>Flavobacteriaceae</taxon>
        <taxon>Flavobacterium</taxon>
    </lineage>
</organism>
<keyword evidence="7 12" id="KW-0028">Amino-acid biosynthesis</keyword>
<evidence type="ECO:0000256" key="6">
    <source>
        <dbReference type="ARBA" id="ARBA00022576"/>
    </source>
</evidence>
<evidence type="ECO:0000256" key="8">
    <source>
        <dbReference type="ARBA" id="ARBA00022679"/>
    </source>
</evidence>
<evidence type="ECO:0000256" key="4">
    <source>
        <dbReference type="ARBA" id="ARBA00007970"/>
    </source>
</evidence>
<evidence type="ECO:0000256" key="5">
    <source>
        <dbReference type="ARBA" id="ARBA00011738"/>
    </source>
</evidence>
<dbReference type="GO" id="GO:0004400">
    <property type="term" value="F:histidinol-phosphate transaminase activity"/>
    <property type="evidence" value="ECO:0007669"/>
    <property type="project" value="UniProtKB-EC"/>
</dbReference>
<evidence type="ECO:0000256" key="1">
    <source>
        <dbReference type="ARBA" id="ARBA00001933"/>
    </source>
</evidence>
<gene>
    <name evidence="12 14" type="primary">hisC</name>
    <name evidence="14" type="ORF">WFZ85_06245</name>
</gene>
<accession>A0ABU9N8E3</accession>
<dbReference type="RefSeq" id="WP_342695429.1">
    <property type="nucleotide sequence ID" value="NZ_JBCGDO010000006.1"/>
</dbReference>
<evidence type="ECO:0000259" key="13">
    <source>
        <dbReference type="Pfam" id="PF00155"/>
    </source>
</evidence>
<proteinExistence type="inferred from homology"/>
<comment type="pathway">
    <text evidence="2 12">Amino-acid biosynthesis; L-histidine biosynthesis; L-histidine from 5-phospho-alpha-D-ribose 1-diphosphate: step 7/9.</text>
</comment>
<dbReference type="NCBIfam" id="TIGR01141">
    <property type="entry name" value="hisC"/>
    <property type="match status" value="1"/>
</dbReference>
<dbReference type="InterPro" id="IPR015424">
    <property type="entry name" value="PyrdxlP-dep_Trfase"/>
</dbReference>
<dbReference type="InterPro" id="IPR001917">
    <property type="entry name" value="Aminotrans_II_pyridoxalP_BS"/>
</dbReference>
<comment type="subunit">
    <text evidence="5 12">Homodimer.</text>
</comment>
<protein>
    <recommendedName>
        <fullName evidence="12">Histidinol-phosphate aminotransferase</fullName>
        <ecNumber evidence="12">2.6.1.9</ecNumber>
    </recommendedName>
    <alternativeName>
        <fullName evidence="12">Imidazole acetol-phosphate transaminase</fullName>
    </alternativeName>
</protein>
<dbReference type="Pfam" id="PF00155">
    <property type="entry name" value="Aminotran_1_2"/>
    <property type="match status" value="1"/>
</dbReference>